<dbReference type="Gene3D" id="1.10.400.10">
    <property type="entry name" value="GI Alpha 1, domain 2-like"/>
    <property type="match status" value="1"/>
</dbReference>
<dbReference type="Gene3D" id="3.40.50.300">
    <property type="entry name" value="P-loop containing nucleotide triphosphate hydrolases"/>
    <property type="match status" value="1"/>
</dbReference>
<dbReference type="GO" id="GO:0005834">
    <property type="term" value="C:heterotrimeric G-protein complex"/>
    <property type="evidence" value="ECO:0007669"/>
    <property type="project" value="TreeGrafter"/>
</dbReference>
<keyword evidence="6" id="KW-0460">Magnesium</keyword>
<dbReference type="GO" id="GO:0003924">
    <property type="term" value="F:GTPase activity"/>
    <property type="evidence" value="ECO:0007669"/>
    <property type="project" value="InterPro"/>
</dbReference>
<keyword evidence="9" id="KW-1185">Reference proteome</keyword>
<reference evidence="8 9" key="1">
    <citation type="journal article" date="2018" name="Evol. Lett.">
        <title>Horizontal gene cluster transfer increased hallucinogenic mushroom diversity.</title>
        <authorList>
            <person name="Reynolds H.T."/>
            <person name="Vijayakumar V."/>
            <person name="Gluck-Thaler E."/>
            <person name="Korotkin H.B."/>
            <person name="Matheny P.B."/>
            <person name="Slot J.C."/>
        </authorList>
    </citation>
    <scope>NUCLEOTIDE SEQUENCE [LARGE SCALE GENOMIC DNA]</scope>
    <source>
        <strain evidence="8 9">SRW20</strain>
    </source>
</reference>
<evidence type="ECO:0008006" key="10">
    <source>
        <dbReference type="Google" id="ProtNLM"/>
    </source>
</evidence>
<feature type="compositionally biased region" description="Polar residues" evidence="7">
    <location>
        <begin position="183"/>
        <end position="194"/>
    </location>
</feature>
<dbReference type="STRING" id="231916.A0A409VMI2"/>
<dbReference type="GO" id="GO:0046872">
    <property type="term" value="F:metal ion binding"/>
    <property type="evidence" value="ECO:0007669"/>
    <property type="project" value="UniProtKB-KW"/>
</dbReference>
<evidence type="ECO:0000256" key="2">
    <source>
        <dbReference type="ARBA" id="ARBA00022741"/>
    </source>
</evidence>
<dbReference type="GO" id="GO:0005525">
    <property type="term" value="F:GTP binding"/>
    <property type="evidence" value="ECO:0007669"/>
    <property type="project" value="UniProtKB-KW"/>
</dbReference>
<comment type="caution">
    <text evidence="8">The sequence shown here is derived from an EMBL/GenBank/DDBJ whole genome shotgun (WGS) entry which is preliminary data.</text>
</comment>
<gene>
    <name evidence="8" type="ORF">CVT26_007232</name>
</gene>
<organism evidence="8 9">
    <name type="scientific">Gymnopilus dilepis</name>
    <dbReference type="NCBI Taxonomy" id="231916"/>
    <lineage>
        <taxon>Eukaryota</taxon>
        <taxon>Fungi</taxon>
        <taxon>Dikarya</taxon>
        <taxon>Basidiomycota</taxon>
        <taxon>Agaricomycotina</taxon>
        <taxon>Agaricomycetes</taxon>
        <taxon>Agaricomycetidae</taxon>
        <taxon>Agaricales</taxon>
        <taxon>Agaricineae</taxon>
        <taxon>Hymenogastraceae</taxon>
        <taxon>Gymnopilus</taxon>
    </lineage>
</organism>
<keyword evidence="3 5" id="KW-0342">GTP-binding</keyword>
<evidence type="ECO:0000256" key="3">
    <source>
        <dbReference type="ARBA" id="ARBA00023134"/>
    </source>
</evidence>
<keyword evidence="1 6" id="KW-0479">Metal-binding</keyword>
<evidence type="ECO:0000256" key="7">
    <source>
        <dbReference type="SAM" id="MobiDB-lite"/>
    </source>
</evidence>
<feature type="region of interest" description="Disordered" evidence="7">
    <location>
        <begin position="182"/>
        <end position="211"/>
    </location>
</feature>
<dbReference type="GO" id="GO:0005737">
    <property type="term" value="C:cytoplasm"/>
    <property type="evidence" value="ECO:0007669"/>
    <property type="project" value="TreeGrafter"/>
</dbReference>
<dbReference type="FunFam" id="3.40.50.300:FF:000692">
    <property type="entry name" value="Guanine nucleotide-binding protein subunit alpha"/>
    <property type="match status" value="1"/>
</dbReference>
<dbReference type="InterPro" id="IPR001019">
    <property type="entry name" value="Gprotein_alpha_su"/>
</dbReference>
<dbReference type="EMBL" id="NHYE01005612">
    <property type="protein sequence ID" value="PPQ67438.1"/>
    <property type="molecule type" value="Genomic_DNA"/>
</dbReference>
<dbReference type="SUPFAM" id="SSF52540">
    <property type="entry name" value="P-loop containing nucleoside triphosphate hydrolases"/>
    <property type="match status" value="1"/>
</dbReference>
<feature type="binding site" evidence="6">
    <location>
        <position position="275"/>
    </location>
    <ligand>
        <name>Mg(2+)</name>
        <dbReference type="ChEBI" id="CHEBI:18420"/>
    </ligand>
</feature>
<dbReference type="InterPro" id="IPR027417">
    <property type="entry name" value="P-loop_NTPase"/>
</dbReference>
<accession>A0A409VMI2</accession>
<dbReference type="InParanoid" id="A0A409VMI2"/>
<dbReference type="AlphaFoldDB" id="A0A409VMI2"/>
<evidence type="ECO:0000256" key="5">
    <source>
        <dbReference type="PIRSR" id="PIRSR601019-1"/>
    </source>
</evidence>
<dbReference type="SUPFAM" id="SSF47895">
    <property type="entry name" value="Transducin (alpha subunit), insertion domain"/>
    <property type="match status" value="1"/>
</dbReference>
<feature type="region of interest" description="Disordered" evidence="7">
    <location>
        <begin position="1"/>
        <end position="34"/>
    </location>
</feature>
<dbReference type="PROSITE" id="PS51882">
    <property type="entry name" value="G_ALPHA"/>
    <property type="match status" value="1"/>
</dbReference>
<dbReference type="Pfam" id="PF00503">
    <property type="entry name" value="G-alpha"/>
    <property type="match status" value="1"/>
</dbReference>
<dbReference type="PANTHER" id="PTHR10218:SF360">
    <property type="entry name" value="GUANINE NUCLEOTIDE-BINDING PROTEIN SUBUNIT ALPHA HOMOLOG"/>
    <property type="match status" value="1"/>
</dbReference>
<evidence type="ECO:0000256" key="1">
    <source>
        <dbReference type="ARBA" id="ARBA00022723"/>
    </source>
</evidence>
<dbReference type="InterPro" id="IPR011025">
    <property type="entry name" value="GproteinA_insert"/>
</dbReference>
<dbReference type="PANTHER" id="PTHR10218">
    <property type="entry name" value="GTP-BINDING PROTEIN ALPHA SUBUNIT"/>
    <property type="match status" value="1"/>
</dbReference>
<protein>
    <recommendedName>
        <fullName evidence="10">G-alpha-domain-containing protein</fullName>
    </recommendedName>
</protein>
<evidence type="ECO:0000313" key="8">
    <source>
        <dbReference type="EMBL" id="PPQ67438.1"/>
    </source>
</evidence>
<keyword evidence="2 5" id="KW-0547">Nucleotide-binding</keyword>
<keyword evidence="4" id="KW-0807">Transducer</keyword>
<name>A0A409VMI2_9AGAR</name>
<dbReference type="GO" id="GO:0001664">
    <property type="term" value="F:G protein-coupled receptor binding"/>
    <property type="evidence" value="ECO:0007669"/>
    <property type="project" value="TreeGrafter"/>
</dbReference>
<proteinExistence type="predicted"/>
<evidence type="ECO:0000256" key="6">
    <source>
        <dbReference type="PIRSR" id="PIRSR601019-2"/>
    </source>
</evidence>
<evidence type="ECO:0000256" key="4">
    <source>
        <dbReference type="ARBA" id="ARBA00023224"/>
    </source>
</evidence>
<dbReference type="PRINTS" id="PR00318">
    <property type="entry name" value="GPROTEINA"/>
</dbReference>
<feature type="binding site" evidence="5">
    <location>
        <position position="428"/>
    </location>
    <ligand>
        <name>GTP</name>
        <dbReference type="ChEBI" id="CHEBI:37565"/>
    </ligand>
</feature>
<dbReference type="GO" id="GO:0007188">
    <property type="term" value="P:adenylate cyclase-modulating G protein-coupled receptor signaling pathway"/>
    <property type="evidence" value="ECO:0007669"/>
    <property type="project" value="TreeGrafter"/>
</dbReference>
<dbReference type="Proteomes" id="UP000284706">
    <property type="component" value="Unassembled WGS sequence"/>
</dbReference>
<evidence type="ECO:0000313" key="9">
    <source>
        <dbReference type="Proteomes" id="UP000284706"/>
    </source>
</evidence>
<dbReference type="GO" id="GO:0031683">
    <property type="term" value="F:G-protein beta/gamma-subunit complex binding"/>
    <property type="evidence" value="ECO:0007669"/>
    <property type="project" value="InterPro"/>
</dbReference>
<sequence length="456" mass="52313">MKSREKGKLSSSPPTNPYEVARWSGATESETEEEAQIRIQAMQEAANRSKGIDLMLQEGKKELDRRRKGVKILLLDFQLAFAPKYFESERSIWKIVVQLNIISSIKTILDALKEEYEPTGTFPVTPIDLPSQSAQRFLRRMRLALSPLFIIEANLVKLLAPECTDSRDLTVRAGSGWKALLRSQRNPSSPSTGSPLARRRSHTILNHENDPTSILAAQRDDIIELWQNPEVQEILKRRRPHLREQPGFFMDDLARIATPNYVPTDHDVIRARIRTMGVEESHFMVERAGPGINTDFYITDVGGSRSQRASWAPFFDDVQAILFLAPLAFNQVLDEDRRVNRLEDSLYLWRDICSNKLLANANLILFFNKKDVLVSLLESGVQVKKYVTTYDLPNDVATVTKYFRDRFRIYHKKYSPESRPFMCYETSAIDIKAMTVLLTGVREAILRQHLREGDML</sequence>
<dbReference type="OrthoDB" id="5817230at2759"/>
<dbReference type="SMART" id="SM00275">
    <property type="entry name" value="G_alpha"/>
    <property type="match status" value="1"/>
</dbReference>
<feature type="binding site" evidence="5">
    <location>
        <begin position="368"/>
        <end position="371"/>
    </location>
    <ligand>
        <name>GTP</name>
        <dbReference type="ChEBI" id="CHEBI:37565"/>
    </ligand>
</feature>